<dbReference type="PROSITE" id="PS51980">
    <property type="entry name" value="OCEL"/>
    <property type="match status" value="1"/>
</dbReference>
<dbReference type="SUPFAM" id="SSF144292">
    <property type="entry name" value="occludin/ELL-like"/>
    <property type="match status" value="1"/>
</dbReference>
<evidence type="ECO:0000313" key="3">
    <source>
        <dbReference type="EMBL" id="KAK3248608.1"/>
    </source>
</evidence>
<feature type="compositionally biased region" description="Polar residues" evidence="1">
    <location>
        <begin position="131"/>
        <end position="148"/>
    </location>
</feature>
<dbReference type="Pfam" id="PF07303">
    <property type="entry name" value="Occludin_ELL"/>
    <property type="match status" value="1"/>
</dbReference>
<feature type="region of interest" description="Disordered" evidence="1">
    <location>
        <begin position="299"/>
        <end position="492"/>
    </location>
</feature>
<feature type="compositionally biased region" description="Basic and acidic residues" evidence="1">
    <location>
        <begin position="315"/>
        <end position="329"/>
    </location>
</feature>
<sequence length="621" mass="68593">MDTSDRSESITLQPSAPPLAYALALRITPELQAELIQAKLNGDDATVTFGKGGYNNVIKVRGKEFKFKSVAEDSPCDAYYREEDTLIEAGGVKRKLQVQRQLNSEERDRVRARCEQSEAQQKSRKSHSLNHDQSLQLGQNPGANKSVKTTRVLGQSNLGRQPPSAGDRSKAANMLALSRAKRPPAPADIQRSSTPATKAAAPKPAADAQLKSLERAKRAADVAEAAGKSAVKAMLLVLLEERPLTIQAIEKHLEKSTKSKSLHRKILEKMLKEMCHLKSPGKYHLKPEAQEEARAVIKELEPVPGRGKQPKNAIRRAESKEGTVERAGDTRNGTTAQARNGLYSQGPGPNSSRAAKIAKGAAGRKEPVSSPSDGNNTPPTRGRALATTPPENQTPPSPLSGGPSFGRSAQRAAGAPPGHERNRVHGAERTRVDARTIPGTERAQSARGGHEPSASGKDNASLGGTKRRRVVMEEEDEEEEGEEKEAAKELMAEETAAAEEEEFFHPYERESVTSHVRLKGPIRDKKQYDEYSEEYQEKYPVYLRLYKELDDTRGTFVQLLERHRQAESRHEEDEAGKQIKTLNGKIRKRYERMNVVFLHLHEQLTNIKLQVKIFVEARSNS</sequence>
<dbReference type="Gene3D" id="6.10.140.340">
    <property type="match status" value="1"/>
</dbReference>
<proteinExistence type="predicted"/>
<accession>A0AAE0C545</accession>
<feature type="compositionally biased region" description="Acidic residues" evidence="1">
    <location>
        <begin position="473"/>
        <end position="483"/>
    </location>
</feature>
<feature type="compositionally biased region" description="Basic and acidic residues" evidence="1">
    <location>
        <begin position="103"/>
        <end position="116"/>
    </location>
</feature>
<feature type="region of interest" description="Disordered" evidence="1">
    <location>
        <begin position="101"/>
        <end position="148"/>
    </location>
</feature>
<keyword evidence="4" id="KW-1185">Reference proteome</keyword>
<dbReference type="PANTHER" id="PTHR38372:SF2">
    <property type="entry name" value="DENTIN SIALOPHOSPHOPROTEIN-LIKE PROTEIN"/>
    <property type="match status" value="1"/>
</dbReference>
<evidence type="ECO:0000259" key="2">
    <source>
        <dbReference type="PROSITE" id="PS51980"/>
    </source>
</evidence>
<dbReference type="Proteomes" id="UP001190700">
    <property type="component" value="Unassembled WGS sequence"/>
</dbReference>
<feature type="compositionally biased region" description="Low complexity" evidence="1">
    <location>
        <begin position="399"/>
        <end position="408"/>
    </location>
</feature>
<reference evidence="3 4" key="1">
    <citation type="journal article" date="2015" name="Genome Biol. Evol.">
        <title>Comparative Genomics of a Bacterivorous Green Alga Reveals Evolutionary Causalities and Consequences of Phago-Mixotrophic Mode of Nutrition.</title>
        <authorList>
            <person name="Burns J.A."/>
            <person name="Paasch A."/>
            <person name="Narechania A."/>
            <person name="Kim E."/>
        </authorList>
    </citation>
    <scope>NUCLEOTIDE SEQUENCE [LARGE SCALE GENOMIC DNA]</scope>
    <source>
        <strain evidence="3 4">PLY_AMNH</strain>
    </source>
</reference>
<dbReference type="AlphaFoldDB" id="A0AAE0C545"/>
<organism evidence="3 4">
    <name type="scientific">Cymbomonas tetramitiformis</name>
    <dbReference type="NCBI Taxonomy" id="36881"/>
    <lineage>
        <taxon>Eukaryota</taxon>
        <taxon>Viridiplantae</taxon>
        <taxon>Chlorophyta</taxon>
        <taxon>Pyramimonadophyceae</taxon>
        <taxon>Pyramimonadales</taxon>
        <taxon>Pyramimonadaceae</taxon>
        <taxon>Cymbomonas</taxon>
    </lineage>
</organism>
<dbReference type="PANTHER" id="PTHR38372">
    <property type="entry name" value="DENTIN SIALOPHOSPHOPROTEIN-LIKE PROTEIN"/>
    <property type="match status" value="1"/>
</dbReference>
<protein>
    <recommendedName>
        <fullName evidence="2">OCEL domain-containing protein</fullName>
    </recommendedName>
</protein>
<feature type="compositionally biased region" description="Polar residues" evidence="1">
    <location>
        <begin position="369"/>
        <end position="379"/>
    </location>
</feature>
<feature type="domain" description="OCEL" evidence="2">
    <location>
        <begin position="513"/>
        <end position="619"/>
    </location>
</feature>
<gene>
    <name evidence="3" type="ORF">CYMTET_41930</name>
</gene>
<evidence type="ECO:0000256" key="1">
    <source>
        <dbReference type="SAM" id="MobiDB-lite"/>
    </source>
</evidence>
<name>A0AAE0C545_9CHLO</name>
<evidence type="ECO:0000313" key="4">
    <source>
        <dbReference type="Proteomes" id="UP001190700"/>
    </source>
</evidence>
<dbReference type="EMBL" id="LGRX02027936">
    <property type="protein sequence ID" value="KAK3248608.1"/>
    <property type="molecule type" value="Genomic_DNA"/>
</dbReference>
<feature type="region of interest" description="Disordered" evidence="1">
    <location>
        <begin position="179"/>
        <end position="206"/>
    </location>
</feature>
<feature type="compositionally biased region" description="Low complexity" evidence="1">
    <location>
        <begin position="194"/>
        <end position="206"/>
    </location>
</feature>
<feature type="compositionally biased region" description="Basic and acidic residues" evidence="1">
    <location>
        <begin position="418"/>
        <end position="434"/>
    </location>
</feature>
<dbReference type="InterPro" id="IPR010844">
    <property type="entry name" value="Occludin_ELL"/>
</dbReference>
<comment type="caution">
    <text evidence="3">The sequence shown here is derived from an EMBL/GenBank/DDBJ whole genome shotgun (WGS) entry which is preliminary data.</text>
</comment>